<accession>U4L953</accession>
<dbReference type="PROSITE" id="PS51502">
    <property type="entry name" value="S_R_A_B_BARREL"/>
    <property type="match status" value="1"/>
</dbReference>
<dbReference type="Proteomes" id="UP000018144">
    <property type="component" value="Unassembled WGS sequence"/>
</dbReference>
<dbReference type="InterPro" id="IPR013097">
    <property type="entry name" value="Dabb"/>
</dbReference>
<name>U4L953_PYROM</name>
<dbReference type="SMART" id="SM00886">
    <property type="entry name" value="Dabb"/>
    <property type="match status" value="1"/>
</dbReference>
<reference evidence="2 3" key="1">
    <citation type="journal article" date="2013" name="PLoS Genet.">
        <title>The genome and development-dependent transcriptomes of Pyronema confluens: a window into fungal evolution.</title>
        <authorList>
            <person name="Traeger S."/>
            <person name="Altegoer F."/>
            <person name="Freitag M."/>
            <person name="Gabaldon T."/>
            <person name="Kempken F."/>
            <person name="Kumar A."/>
            <person name="Marcet-Houben M."/>
            <person name="Poggeler S."/>
            <person name="Stajich J.E."/>
            <person name="Nowrousian M."/>
        </authorList>
    </citation>
    <scope>NUCLEOTIDE SEQUENCE [LARGE SCALE GENOMIC DNA]</scope>
    <source>
        <strain evidence="3">CBS 100304</strain>
        <tissue evidence="2">Vegetative mycelium</tissue>
    </source>
</reference>
<dbReference type="STRING" id="1076935.U4L953"/>
<dbReference type="EMBL" id="HF935853">
    <property type="protein sequence ID" value="CCX13583.1"/>
    <property type="molecule type" value="Genomic_DNA"/>
</dbReference>
<proteinExistence type="predicted"/>
<gene>
    <name evidence="2" type="ORF">PCON_13176</name>
</gene>
<evidence type="ECO:0000259" key="1">
    <source>
        <dbReference type="PROSITE" id="PS51502"/>
    </source>
</evidence>
<keyword evidence="3" id="KW-1185">Reference proteome</keyword>
<dbReference type="AlphaFoldDB" id="U4L953"/>
<protein>
    <recommendedName>
        <fullName evidence="1">Stress-response A/B barrel domain-containing protein</fullName>
    </recommendedName>
</protein>
<evidence type="ECO:0000313" key="2">
    <source>
        <dbReference type="EMBL" id="CCX13583.1"/>
    </source>
</evidence>
<organism evidence="2 3">
    <name type="scientific">Pyronema omphalodes (strain CBS 100304)</name>
    <name type="common">Pyronema confluens</name>
    <dbReference type="NCBI Taxonomy" id="1076935"/>
    <lineage>
        <taxon>Eukaryota</taxon>
        <taxon>Fungi</taxon>
        <taxon>Dikarya</taxon>
        <taxon>Ascomycota</taxon>
        <taxon>Pezizomycotina</taxon>
        <taxon>Pezizomycetes</taxon>
        <taxon>Pezizales</taxon>
        <taxon>Pyronemataceae</taxon>
        <taxon>Pyronema</taxon>
    </lineage>
</organism>
<dbReference type="InterPro" id="IPR011008">
    <property type="entry name" value="Dimeric_a/b-barrel"/>
</dbReference>
<feature type="domain" description="Stress-response A/B barrel" evidence="1">
    <location>
        <begin position="3"/>
        <end position="114"/>
    </location>
</feature>
<dbReference type="Gene3D" id="3.30.70.100">
    <property type="match status" value="1"/>
</dbReference>
<dbReference type="Pfam" id="PF07876">
    <property type="entry name" value="Dabb"/>
    <property type="match status" value="1"/>
</dbReference>
<dbReference type="SUPFAM" id="SSF54909">
    <property type="entry name" value="Dimeric alpha+beta barrel"/>
    <property type="match status" value="1"/>
</dbReference>
<dbReference type="OrthoDB" id="1601230at2759"/>
<dbReference type="OMA" id="RPTHRCY"/>
<evidence type="ECO:0000313" key="3">
    <source>
        <dbReference type="Proteomes" id="UP000018144"/>
    </source>
</evidence>
<sequence>MPCTHVVLCKFPHLSSETFQTVLAGFNNLLHTSRKPDGSPYIISGKAGHENSPSSSAWTTDHGYTHGFIVEFSSKEDRDYYLLEDPLHAEFAVEFVRLVPEAGEGKGNVLVFDFEGV</sequence>